<dbReference type="Gene3D" id="1.10.150.130">
    <property type="match status" value="1"/>
</dbReference>
<dbReference type="GO" id="GO:0015074">
    <property type="term" value="P:DNA integration"/>
    <property type="evidence" value="ECO:0007669"/>
    <property type="project" value="UniProtKB-KW"/>
</dbReference>
<dbReference type="InterPro" id="IPR010998">
    <property type="entry name" value="Integrase_recombinase_N"/>
</dbReference>
<dbReference type="EMBL" id="CP050296">
    <property type="protein sequence ID" value="QND60127.1"/>
    <property type="molecule type" value="Genomic_DNA"/>
</dbReference>
<sequence length="406" mass="47294">MAEKHTILEGKVHVYRRNDSPIWHCSTFLKGKNWRVSTKEESLSRAKDWAEDWYFGLKDKGRRGELVGEKTFKDAADQFISEYEVLTDGERNARWVKDHYRRVRTYLVPFFGKMGLSTITAGTVQEYRISRMTPEEGKKLPSRSTLHHETVTLRLVLKTALRHRWVPHLPDISQPYKKSAKVVHRAWFTPEEYKQLYQATRAHAHDARAVSLKAQKGEQAHRVWLAEQLHDKILFLTNTGLRPDEANWLEYRDVEVVKDGPTGQKILEIQVRGKRGVGYCKSTSGAVFPFERMVARNKPKPTDRIFPVDHKKQFNTILDNIGLKLDREGNRRTLYSLRHSYISFRLLEGADIYQIAKNCRTSVEMIEKHYAVHLKNRLDAAAINVRKPKPVKRPKPAEKTLDLFEN</sequence>
<dbReference type="PROSITE" id="PS51898">
    <property type="entry name" value="TYR_RECOMBINASE"/>
    <property type="match status" value="1"/>
</dbReference>
<evidence type="ECO:0000256" key="1">
    <source>
        <dbReference type="ARBA" id="ARBA00008857"/>
    </source>
</evidence>
<accession>A0A7G6T045</accession>
<dbReference type="PANTHER" id="PTHR30349:SF41">
    <property type="entry name" value="INTEGRASE_RECOMBINASE PROTEIN MJ0367-RELATED"/>
    <property type="match status" value="1"/>
</dbReference>
<evidence type="ECO:0000313" key="8">
    <source>
        <dbReference type="EMBL" id="QND60127.1"/>
    </source>
</evidence>
<feature type="domain" description="Tyr recombinase" evidence="6">
    <location>
        <begin position="183"/>
        <end position="384"/>
    </location>
</feature>
<evidence type="ECO:0000259" key="7">
    <source>
        <dbReference type="PROSITE" id="PS51900"/>
    </source>
</evidence>
<dbReference type="InterPro" id="IPR002104">
    <property type="entry name" value="Integrase_catalytic"/>
</dbReference>
<evidence type="ECO:0000256" key="3">
    <source>
        <dbReference type="ARBA" id="ARBA00023125"/>
    </source>
</evidence>
<reference evidence="8" key="1">
    <citation type="journal article" date="2020" name="Mol. Plant Microbe Interact.">
        <title>Complete genome sequences of four natural Pseudomonas isolates that catabolize a wide range of aromatic compounds relevant to lignin valorization.</title>
        <authorList>
            <person name="Hatmaker E.A."/>
            <person name="Presle G."/>
            <person name="Cannon O."/>
            <person name="Guss A.M."/>
            <person name="Elkins J.G."/>
        </authorList>
    </citation>
    <scope>NUCLEOTIDE SEQUENCE</scope>
    <source>
        <strain evidence="8">583</strain>
    </source>
</reference>
<organism evidence="8 9">
    <name type="scientific">Mesorhizobium huakuii</name>
    <dbReference type="NCBI Taxonomy" id="28104"/>
    <lineage>
        <taxon>Bacteria</taxon>
        <taxon>Pseudomonadati</taxon>
        <taxon>Pseudomonadota</taxon>
        <taxon>Alphaproteobacteria</taxon>
        <taxon>Hyphomicrobiales</taxon>
        <taxon>Phyllobacteriaceae</taxon>
        <taxon>Mesorhizobium</taxon>
    </lineage>
</organism>
<keyword evidence="3 5" id="KW-0238">DNA-binding</keyword>
<evidence type="ECO:0000256" key="5">
    <source>
        <dbReference type="PROSITE-ProRule" id="PRU01248"/>
    </source>
</evidence>
<feature type="domain" description="Core-binding (CB)" evidence="7">
    <location>
        <begin position="70"/>
        <end position="161"/>
    </location>
</feature>
<comment type="similarity">
    <text evidence="1">Belongs to the 'phage' integrase family.</text>
</comment>
<dbReference type="Proteomes" id="UP000515465">
    <property type="component" value="Chromosome"/>
</dbReference>
<dbReference type="GO" id="GO:0003677">
    <property type="term" value="F:DNA binding"/>
    <property type="evidence" value="ECO:0007669"/>
    <property type="project" value="UniProtKB-UniRule"/>
</dbReference>
<dbReference type="AlphaFoldDB" id="A0A7G6T045"/>
<dbReference type="PANTHER" id="PTHR30349">
    <property type="entry name" value="PHAGE INTEGRASE-RELATED"/>
    <property type="match status" value="1"/>
</dbReference>
<dbReference type="RefSeq" id="WP_183458885.1">
    <property type="nucleotide sequence ID" value="NZ_CP050296.1"/>
</dbReference>
<dbReference type="InterPro" id="IPR050090">
    <property type="entry name" value="Tyrosine_recombinase_XerCD"/>
</dbReference>
<dbReference type="PROSITE" id="PS51900">
    <property type="entry name" value="CB"/>
    <property type="match status" value="1"/>
</dbReference>
<protein>
    <submittedName>
        <fullName evidence="8">Site-specific integrase</fullName>
    </submittedName>
</protein>
<keyword evidence="2" id="KW-0229">DNA integration</keyword>
<dbReference type="InterPro" id="IPR013762">
    <property type="entry name" value="Integrase-like_cat_sf"/>
</dbReference>
<keyword evidence="4" id="KW-0233">DNA recombination</keyword>
<dbReference type="Gene3D" id="1.10.443.10">
    <property type="entry name" value="Intergrase catalytic core"/>
    <property type="match status" value="1"/>
</dbReference>
<name>A0A7G6T045_9HYPH</name>
<dbReference type="GO" id="GO:0006310">
    <property type="term" value="P:DNA recombination"/>
    <property type="evidence" value="ECO:0007669"/>
    <property type="project" value="UniProtKB-KW"/>
</dbReference>
<evidence type="ECO:0000259" key="6">
    <source>
        <dbReference type="PROSITE" id="PS51898"/>
    </source>
</evidence>
<proteinExistence type="inferred from homology"/>
<evidence type="ECO:0000313" key="9">
    <source>
        <dbReference type="Proteomes" id="UP000515465"/>
    </source>
</evidence>
<dbReference type="InterPro" id="IPR011010">
    <property type="entry name" value="DNA_brk_join_enz"/>
</dbReference>
<dbReference type="InterPro" id="IPR044068">
    <property type="entry name" value="CB"/>
</dbReference>
<dbReference type="SUPFAM" id="SSF56349">
    <property type="entry name" value="DNA breaking-rejoining enzymes"/>
    <property type="match status" value="1"/>
</dbReference>
<gene>
    <name evidence="8" type="ORF">HB778_28970</name>
</gene>
<evidence type="ECO:0000256" key="2">
    <source>
        <dbReference type="ARBA" id="ARBA00022908"/>
    </source>
</evidence>
<evidence type="ECO:0000256" key="4">
    <source>
        <dbReference type="ARBA" id="ARBA00023172"/>
    </source>
</evidence>